<evidence type="ECO:0000313" key="4">
    <source>
        <dbReference type="EMBL" id="RWR75519.1"/>
    </source>
</evidence>
<dbReference type="InterPro" id="IPR000719">
    <property type="entry name" value="Prot_kinase_dom"/>
</dbReference>
<dbReference type="OrthoDB" id="4062651at2759"/>
<dbReference type="EMBL" id="QPKB01000002">
    <property type="protein sequence ID" value="RWR75519.1"/>
    <property type="molecule type" value="Genomic_DNA"/>
</dbReference>
<dbReference type="InterPro" id="IPR045274">
    <property type="entry name" value="WAK-like"/>
</dbReference>
<evidence type="ECO:0000256" key="1">
    <source>
        <dbReference type="ARBA" id="ARBA00022741"/>
    </source>
</evidence>
<dbReference type="PROSITE" id="PS50011">
    <property type="entry name" value="PROTEIN_KINASE_DOM"/>
    <property type="match status" value="1"/>
</dbReference>
<dbReference type="GO" id="GO:0007166">
    <property type="term" value="P:cell surface receptor signaling pathway"/>
    <property type="evidence" value="ECO:0007669"/>
    <property type="project" value="InterPro"/>
</dbReference>
<evidence type="ECO:0000259" key="3">
    <source>
        <dbReference type="PROSITE" id="PS50011"/>
    </source>
</evidence>
<reference evidence="4 5" key="1">
    <citation type="journal article" date="2019" name="Nat. Plants">
        <title>Stout camphor tree genome fills gaps in understanding of flowering plant genome evolution.</title>
        <authorList>
            <person name="Chaw S.M."/>
            <person name="Liu Y.C."/>
            <person name="Wu Y.W."/>
            <person name="Wang H.Y."/>
            <person name="Lin C.I."/>
            <person name="Wu C.S."/>
            <person name="Ke H.M."/>
            <person name="Chang L.Y."/>
            <person name="Hsu C.Y."/>
            <person name="Yang H.T."/>
            <person name="Sudianto E."/>
            <person name="Hsu M.H."/>
            <person name="Wu K.P."/>
            <person name="Wang L.N."/>
            <person name="Leebens-Mack J.H."/>
            <person name="Tsai I.J."/>
        </authorList>
    </citation>
    <scope>NUCLEOTIDE SEQUENCE [LARGE SCALE GENOMIC DNA]</scope>
    <source>
        <strain evidence="5">cv. Chaw 1501</strain>
        <tissue evidence="4">Young leaves</tissue>
    </source>
</reference>
<dbReference type="InterPro" id="IPR008271">
    <property type="entry name" value="Ser/Thr_kinase_AS"/>
</dbReference>
<keyword evidence="1" id="KW-0547">Nucleotide-binding</keyword>
<keyword evidence="2" id="KW-0067">ATP-binding</keyword>
<dbReference type="InterPro" id="IPR011009">
    <property type="entry name" value="Kinase-like_dom_sf"/>
</dbReference>
<keyword evidence="4" id="KW-0675">Receptor</keyword>
<gene>
    <name evidence="4" type="ORF">CKAN_00390400</name>
</gene>
<dbReference type="PANTHER" id="PTHR27005">
    <property type="entry name" value="WALL-ASSOCIATED RECEPTOR KINASE-LIKE 21"/>
    <property type="match status" value="1"/>
</dbReference>
<dbReference type="GO" id="GO:0005886">
    <property type="term" value="C:plasma membrane"/>
    <property type="evidence" value="ECO:0007669"/>
    <property type="project" value="TreeGrafter"/>
</dbReference>
<dbReference type="PROSITE" id="PS00108">
    <property type="entry name" value="PROTEIN_KINASE_ST"/>
    <property type="match status" value="1"/>
</dbReference>
<evidence type="ECO:0000313" key="5">
    <source>
        <dbReference type="Proteomes" id="UP000283530"/>
    </source>
</evidence>
<feature type="domain" description="Protein kinase" evidence="3">
    <location>
        <begin position="1"/>
        <end position="179"/>
    </location>
</feature>
<comment type="caution">
    <text evidence="4">The sequence shown here is derived from an EMBL/GenBank/DDBJ whole genome shotgun (WGS) entry which is preliminary data.</text>
</comment>
<dbReference type="STRING" id="337451.A0A3S3M1V8"/>
<dbReference type="AlphaFoldDB" id="A0A3S3M1V8"/>
<protein>
    <submittedName>
        <fullName evidence="4">Wall-associated receptor kinase 2-like protein</fullName>
    </submittedName>
</protein>
<evidence type="ECO:0000256" key="2">
    <source>
        <dbReference type="ARBA" id="ARBA00022840"/>
    </source>
</evidence>
<sequence>MWQIRFRIAIEIANALCYLHSSTSMPIFHRDIKSSNILLDENYAAKVADFGASRLVPIDKTKVSTMILGTFDYLDPEYFNTGKLTEKSDVYSFGVVLLELLTGRKSVWLDSSLEYRSLPIVFPSYVEGDNLMEILDKEVVKEGNLEEILAVVDVASRCVRPKGDERPTMKEVWQDLVALSNNHVQHQQEYEDMNSEN</sequence>
<name>A0A3S3M1V8_9MAGN</name>
<dbReference type="Gene3D" id="1.10.510.10">
    <property type="entry name" value="Transferase(Phosphotransferase) domain 1"/>
    <property type="match status" value="1"/>
</dbReference>
<dbReference type="GO" id="GO:0004674">
    <property type="term" value="F:protein serine/threonine kinase activity"/>
    <property type="evidence" value="ECO:0007669"/>
    <property type="project" value="TreeGrafter"/>
</dbReference>
<dbReference type="SMART" id="SM00220">
    <property type="entry name" value="S_TKc"/>
    <property type="match status" value="1"/>
</dbReference>
<organism evidence="4 5">
    <name type="scientific">Cinnamomum micranthum f. kanehirae</name>
    <dbReference type="NCBI Taxonomy" id="337451"/>
    <lineage>
        <taxon>Eukaryota</taxon>
        <taxon>Viridiplantae</taxon>
        <taxon>Streptophyta</taxon>
        <taxon>Embryophyta</taxon>
        <taxon>Tracheophyta</taxon>
        <taxon>Spermatophyta</taxon>
        <taxon>Magnoliopsida</taxon>
        <taxon>Magnoliidae</taxon>
        <taxon>Laurales</taxon>
        <taxon>Lauraceae</taxon>
        <taxon>Cinnamomum</taxon>
    </lineage>
</organism>
<dbReference type="GO" id="GO:0005524">
    <property type="term" value="F:ATP binding"/>
    <property type="evidence" value="ECO:0007669"/>
    <property type="project" value="UniProtKB-KW"/>
</dbReference>
<dbReference type="SUPFAM" id="SSF56112">
    <property type="entry name" value="Protein kinase-like (PK-like)"/>
    <property type="match status" value="1"/>
</dbReference>
<dbReference type="Pfam" id="PF00069">
    <property type="entry name" value="Pkinase"/>
    <property type="match status" value="1"/>
</dbReference>
<keyword evidence="5" id="KW-1185">Reference proteome</keyword>
<keyword evidence="4" id="KW-0418">Kinase</keyword>
<accession>A0A3S3M1V8</accession>
<dbReference type="FunFam" id="1.10.510.10:FF:000084">
    <property type="entry name" value="Wall-associated receptor kinase 2"/>
    <property type="match status" value="1"/>
</dbReference>
<dbReference type="Proteomes" id="UP000283530">
    <property type="component" value="Unassembled WGS sequence"/>
</dbReference>
<dbReference type="PANTHER" id="PTHR27005:SF283">
    <property type="entry name" value="OS02G0633066 PROTEIN"/>
    <property type="match status" value="1"/>
</dbReference>
<proteinExistence type="predicted"/>
<keyword evidence="4" id="KW-0808">Transferase</keyword>